<dbReference type="FunFam" id="3.80.10.10:FF:000770">
    <property type="entry name" value="Uncharacterized protein"/>
    <property type="match status" value="1"/>
</dbReference>
<reference evidence="15 16" key="1">
    <citation type="submission" date="2025-04" db="UniProtKB">
        <authorList>
            <consortium name="RefSeq"/>
        </authorList>
    </citation>
    <scope>IDENTIFICATION</scope>
</reference>
<evidence type="ECO:0000256" key="11">
    <source>
        <dbReference type="SAM" id="Phobius"/>
    </source>
</evidence>
<keyword evidence="3" id="KW-0433">Leucine-rich repeat</keyword>
<dbReference type="KEGG" id="aplc:110975364"/>
<evidence type="ECO:0000256" key="12">
    <source>
        <dbReference type="SAM" id="SignalP"/>
    </source>
</evidence>
<feature type="domain" description="LRRCT" evidence="13">
    <location>
        <begin position="257"/>
        <end position="310"/>
    </location>
</feature>
<dbReference type="SMART" id="SM00082">
    <property type="entry name" value="LRRCT"/>
    <property type="match status" value="1"/>
</dbReference>
<feature type="chain" id="PRO_5044665481" evidence="12">
    <location>
        <begin position="22"/>
        <end position="567"/>
    </location>
</feature>
<evidence type="ECO:0000256" key="6">
    <source>
        <dbReference type="ARBA" id="ARBA00022737"/>
    </source>
</evidence>
<dbReference type="Proteomes" id="UP000694845">
    <property type="component" value="Unplaced"/>
</dbReference>
<feature type="transmembrane region" description="Helical" evidence="11">
    <location>
        <begin position="376"/>
        <end position="400"/>
    </location>
</feature>
<feature type="region of interest" description="Disordered" evidence="10">
    <location>
        <begin position="505"/>
        <end position="524"/>
    </location>
</feature>
<evidence type="ECO:0000256" key="4">
    <source>
        <dbReference type="ARBA" id="ARBA00022692"/>
    </source>
</evidence>
<dbReference type="GO" id="GO:0016020">
    <property type="term" value="C:membrane"/>
    <property type="evidence" value="ECO:0007669"/>
    <property type="project" value="UniProtKB-SubCell"/>
</dbReference>
<comment type="similarity">
    <text evidence="2">Belongs to the SLITRK family.</text>
</comment>
<dbReference type="RefSeq" id="XP_022083500.1">
    <property type="nucleotide sequence ID" value="XM_022227808.1"/>
</dbReference>
<proteinExistence type="inferred from homology"/>
<dbReference type="AlphaFoldDB" id="A0A8B7XUA9"/>
<keyword evidence="8 11" id="KW-0472">Membrane</keyword>
<keyword evidence="14" id="KW-1185">Reference proteome</keyword>
<dbReference type="PANTHER" id="PTHR45773:SF10">
    <property type="match status" value="1"/>
</dbReference>
<evidence type="ECO:0000313" key="16">
    <source>
        <dbReference type="RefSeq" id="XP_022083501.1"/>
    </source>
</evidence>
<dbReference type="GO" id="GO:0007409">
    <property type="term" value="P:axonogenesis"/>
    <property type="evidence" value="ECO:0007669"/>
    <property type="project" value="TreeGrafter"/>
</dbReference>
<dbReference type="PANTHER" id="PTHR45773">
    <property type="entry name" value="SLIT AND NTRK-LIKE PROTEIN 4-RELATED"/>
    <property type="match status" value="1"/>
</dbReference>
<dbReference type="InterPro" id="IPR003591">
    <property type="entry name" value="Leu-rich_rpt_typical-subtyp"/>
</dbReference>
<keyword evidence="7 11" id="KW-1133">Transmembrane helix</keyword>
<evidence type="ECO:0000256" key="7">
    <source>
        <dbReference type="ARBA" id="ARBA00022989"/>
    </source>
</evidence>
<sequence>MILECLNTILLASQFITFSGAQTSQDANCNTVCQYAQEDQDVDCTDQGLTDVPQGCSPFMEAMDLRENSLRYLSPGTFNRYRRLKYLDLAFNQISNISAGAFKGCISLEKIYLQRNQLMKVQEGTFEGATNLIGLYVNENDISHLHSGAFRGLDNLQYLDTGDNELQFLPLGIFDSLNQLQFLSLANNNLQSISGFLFNGLLKLKTLNLSGNTLTSITSFPTLPNLRTLDLYGNDLRDIGDLATKITGLENFYLAQNPNIVCTCSINPLREWLEIHRSGKDPSKIDVRCHDPRHLRGQLLHTLSESSLCSNPSSDSPRPITEHSLTLVMHEFTTDNRDTGPASHTKHSRYITTSVKLSNDTDKERAHQQKTENTTIIYIAAGTGTLLTFILFLIILITCLEWRLWRNTGKSRALKSKQRKPPHDRQQTIPMMHITANRCIQDDGAYEPVRPSLINNTNFRSQNDLNAVSEETQLWVDQNHNAVPDDLDEANPYNTSIGDWNAQIPLTSSMDSSKHDDTPPEQESVCTNHILSNLPEGTQAVSTTEGPYQKHETASVYVPHTVFSPNA</sequence>
<dbReference type="GO" id="GO:0051965">
    <property type="term" value="P:positive regulation of synapse assembly"/>
    <property type="evidence" value="ECO:0007669"/>
    <property type="project" value="TreeGrafter"/>
</dbReference>
<dbReference type="InterPro" id="IPR000483">
    <property type="entry name" value="Cys-rich_flank_reg_C"/>
</dbReference>
<dbReference type="PROSITE" id="PS51450">
    <property type="entry name" value="LRR"/>
    <property type="match status" value="4"/>
</dbReference>
<dbReference type="OrthoDB" id="1055097at2759"/>
<keyword evidence="9" id="KW-0325">Glycoprotein</keyword>
<gene>
    <name evidence="15 16" type="primary">LOC110975364</name>
</gene>
<dbReference type="SMART" id="SM00369">
    <property type="entry name" value="LRR_TYP"/>
    <property type="match status" value="8"/>
</dbReference>
<keyword evidence="6" id="KW-0677">Repeat</keyword>
<name>A0A8B7XUA9_ACAPL</name>
<organism evidence="14 16">
    <name type="scientific">Acanthaster planci</name>
    <name type="common">Crown-of-thorns starfish</name>
    <dbReference type="NCBI Taxonomy" id="133434"/>
    <lineage>
        <taxon>Eukaryota</taxon>
        <taxon>Metazoa</taxon>
        <taxon>Echinodermata</taxon>
        <taxon>Eleutherozoa</taxon>
        <taxon>Asterozoa</taxon>
        <taxon>Asteroidea</taxon>
        <taxon>Valvatacea</taxon>
        <taxon>Valvatida</taxon>
        <taxon>Acanthasteridae</taxon>
        <taxon>Acanthaster</taxon>
    </lineage>
</organism>
<evidence type="ECO:0000256" key="2">
    <source>
        <dbReference type="ARBA" id="ARBA00010439"/>
    </source>
</evidence>
<keyword evidence="5 12" id="KW-0732">Signal</keyword>
<dbReference type="OMA" id="NENDISH"/>
<keyword evidence="4 11" id="KW-0812">Transmembrane</keyword>
<comment type="subcellular location">
    <subcellularLocation>
        <location evidence="1">Membrane</location>
        <topology evidence="1">Single-pass type I membrane protein</topology>
    </subcellularLocation>
</comment>
<dbReference type="Pfam" id="PF13855">
    <property type="entry name" value="LRR_8"/>
    <property type="match status" value="2"/>
</dbReference>
<accession>A0A8B7XUA9</accession>
<evidence type="ECO:0000313" key="14">
    <source>
        <dbReference type="Proteomes" id="UP000694845"/>
    </source>
</evidence>
<protein>
    <submittedName>
        <fullName evidence="15 16">Leucine-rich repeat-containing protein 4-like</fullName>
    </submittedName>
</protein>
<dbReference type="Gene3D" id="3.80.10.10">
    <property type="entry name" value="Ribonuclease Inhibitor"/>
    <property type="match status" value="2"/>
</dbReference>
<dbReference type="RefSeq" id="XP_022083501.1">
    <property type="nucleotide sequence ID" value="XM_022227809.1"/>
</dbReference>
<dbReference type="InterPro" id="IPR032675">
    <property type="entry name" value="LRR_dom_sf"/>
</dbReference>
<evidence type="ECO:0000256" key="5">
    <source>
        <dbReference type="ARBA" id="ARBA00022729"/>
    </source>
</evidence>
<evidence type="ECO:0000256" key="1">
    <source>
        <dbReference type="ARBA" id="ARBA00004479"/>
    </source>
</evidence>
<feature type="signal peptide" evidence="12">
    <location>
        <begin position="1"/>
        <end position="21"/>
    </location>
</feature>
<evidence type="ECO:0000256" key="3">
    <source>
        <dbReference type="ARBA" id="ARBA00022614"/>
    </source>
</evidence>
<dbReference type="InterPro" id="IPR001611">
    <property type="entry name" value="Leu-rich_rpt"/>
</dbReference>
<dbReference type="GeneID" id="110975364"/>
<evidence type="ECO:0000313" key="15">
    <source>
        <dbReference type="RefSeq" id="XP_022083500.1"/>
    </source>
</evidence>
<dbReference type="SUPFAM" id="SSF52058">
    <property type="entry name" value="L domain-like"/>
    <property type="match status" value="1"/>
</dbReference>
<evidence type="ECO:0000256" key="10">
    <source>
        <dbReference type="SAM" id="MobiDB-lite"/>
    </source>
</evidence>
<evidence type="ECO:0000256" key="8">
    <source>
        <dbReference type="ARBA" id="ARBA00023136"/>
    </source>
</evidence>
<evidence type="ECO:0000259" key="13">
    <source>
        <dbReference type="SMART" id="SM00082"/>
    </source>
</evidence>
<dbReference type="SMART" id="SM00365">
    <property type="entry name" value="LRR_SD22"/>
    <property type="match status" value="4"/>
</dbReference>
<evidence type="ECO:0000256" key="9">
    <source>
        <dbReference type="ARBA" id="ARBA00023180"/>
    </source>
</evidence>